<dbReference type="SUPFAM" id="SSF55073">
    <property type="entry name" value="Nucleotide cyclase"/>
    <property type="match status" value="1"/>
</dbReference>
<dbReference type="PANTHER" id="PTHR43102:SF2">
    <property type="entry name" value="GAF DOMAIN-CONTAINING PROTEIN"/>
    <property type="match status" value="1"/>
</dbReference>
<evidence type="ECO:0000259" key="1">
    <source>
        <dbReference type="PROSITE" id="PS50887"/>
    </source>
</evidence>
<dbReference type="SUPFAM" id="SSF55781">
    <property type="entry name" value="GAF domain-like"/>
    <property type="match status" value="1"/>
</dbReference>
<gene>
    <name evidence="2" type="ORF">BGL_1c18680</name>
</gene>
<dbReference type="HOGENOM" id="CLU_000445_11_32_4"/>
<dbReference type="InterPro" id="IPR029016">
    <property type="entry name" value="GAF-like_dom_sf"/>
</dbReference>
<dbReference type="KEGG" id="bgp:BGL_1c18680"/>
<dbReference type="InterPro" id="IPR043128">
    <property type="entry name" value="Rev_trsase/Diguanyl_cyclase"/>
</dbReference>
<feature type="domain" description="GGDEF" evidence="1">
    <location>
        <begin position="194"/>
        <end position="324"/>
    </location>
</feature>
<dbReference type="CDD" id="cd01949">
    <property type="entry name" value="GGDEF"/>
    <property type="match status" value="1"/>
</dbReference>
<dbReference type="SMART" id="SM00267">
    <property type="entry name" value="GGDEF"/>
    <property type="match status" value="1"/>
</dbReference>
<dbReference type="InterPro" id="IPR029787">
    <property type="entry name" value="Nucleotide_cyclase"/>
</dbReference>
<dbReference type="InterPro" id="IPR003018">
    <property type="entry name" value="GAF"/>
</dbReference>
<dbReference type="RefSeq" id="WP_042624892.1">
    <property type="nucleotide sequence ID" value="NZ_CP002580.1"/>
</dbReference>
<dbReference type="SMART" id="SM00065">
    <property type="entry name" value="GAF"/>
    <property type="match status" value="1"/>
</dbReference>
<dbReference type="Gene3D" id="3.30.450.40">
    <property type="match status" value="1"/>
</dbReference>
<accession>A0A0B6RM65</accession>
<evidence type="ECO:0000313" key="3">
    <source>
        <dbReference type="Proteomes" id="UP000031838"/>
    </source>
</evidence>
<protein>
    <submittedName>
        <fullName evidence="2">Diguanylate cyclase</fullName>
    </submittedName>
</protein>
<dbReference type="NCBIfam" id="TIGR00254">
    <property type="entry name" value="GGDEF"/>
    <property type="match status" value="1"/>
</dbReference>
<dbReference type="Pfam" id="PF00990">
    <property type="entry name" value="GGDEF"/>
    <property type="match status" value="1"/>
</dbReference>
<dbReference type="AlphaFoldDB" id="A0A0B6RM65"/>
<evidence type="ECO:0000313" key="2">
    <source>
        <dbReference type="EMBL" id="AJK46377.1"/>
    </source>
</evidence>
<name>A0A0B6RM65_BURPL</name>
<proteinExistence type="predicted"/>
<dbReference type="PROSITE" id="PS50887">
    <property type="entry name" value="GGDEF"/>
    <property type="match status" value="1"/>
</dbReference>
<dbReference type="InterPro" id="IPR000160">
    <property type="entry name" value="GGDEF_dom"/>
</dbReference>
<dbReference type="EMBL" id="CP002580">
    <property type="protein sequence ID" value="AJK46377.1"/>
    <property type="molecule type" value="Genomic_DNA"/>
</dbReference>
<keyword evidence="3" id="KW-1185">Reference proteome</keyword>
<dbReference type="Pfam" id="PF01590">
    <property type="entry name" value="GAF"/>
    <property type="match status" value="1"/>
</dbReference>
<dbReference type="Proteomes" id="UP000031838">
    <property type="component" value="Chromosome 1"/>
</dbReference>
<organism evidence="2 3">
    <name type="scientific">Burkholderia plantarii</name>
    <dbReference type="NCBI Taxonomy" id="41899"/>
    <lineage>
        <taxon>Bacteria</taxon>
        <taxon>Pseudomonadati</taxon>
        <taxon>Pseudomonadota</taxon>
        <taxon>Betaproteobacteria</taxon>
        <taxon>Burkholderiales</taxon>
        <taxon>Burkholderiaceae</taxon>
        <taxon>Burkholderia</taxon>
    </lineage>
</organism>
<dbReference type="Gene3D" id="3.30.70.270">
    <property type="match status" value="1"/>
</dbReference>
<reference evidence="3" key="1">
    <citation type="submission" date="2011-03" db="EMBL/GenBank/DDBJ databases">
        <authorList>
            <person name="Voget S."/>
            <person name="Streit W.R."/>
            <person name="Jaeger K.E."/>
            <person name="Daniel R."/>
        </authorList>
    </citation>
    <scope>NUCLEOTIDE SEQUENCE [LARGE SCALE GENOMIC DNA]</scope>
    <source>
        <strain evidence="3">PG1</strain>
    </source>
</reference>
<reference evidence="2 3" key="2">
    <citation type="journal article" date="2016" name="Appl. Microbiol. Biotechnol.">
        <title>Mutations improving production and secretion of extracellular lipase by Burkholderia glumae PG1.</title>
        <authorList>
            <person name="Knapp A."/>
            <person name="Voget S."/>
            <person name="Gao R."/>
            <person name="Zaburannyi N."/>
            <person name="Krysciak D."/>
            <person name="Breuer M."/>
            <person name="Hauer B."/>
            <person name="Streit W.R."/>
            <person name="Muller R."/>
            <person name="Daniel R."/>
            <person name="Jaeger K.E."/>
        </authorList>
    </citation>
    <scope>NUCLEOTIDE SEQUENCE [LARGE SCALE GENOMIC DNA]</scope>
    <source>
        <strain evidence="2 3">PG1</strain>
    </source>
</reference>
<dbReference type="PANTHER" id="PTHR43102">
    <property type="entry name" value="SLR1143 PROTEIN"/>
    <property type="match status" value="1"/>
</dbReference>
<sequence>MQIATLPANEASRLARLHGLNLLDTPDEERFDRIARLARRIFDVPIALVSLIDENRQWFKSCFGLAERETPRDVSFCAHAILSHDALVIPDATLDPRFADNPLVTGAPGIRFYAGHPLALPDGTNLGTLCLIDTRPREIDAADLSHLRDLAGLAEREVAAVQMATLDSLTALSNRRGFEMFAQQALNACRRRGLRASLLFFDLDGFKQINDRFGHAEGDRALVLFAQSLTTVMREIDVIGRLGGDEFVALVMADRLDAHDLAERLRQDLGVRSEQAGLAYHIRFSVGHVDYEPGDDPSVTRLLAESDLRMYADKSRTKSGAAPH</sequence>